<proteinExistence type="predicted"/>
<dbReference type="Proteomes" id="UP001642483">
    <property type="component" value="Unassembled WGS sequence"/>
</dbReference>
<organism evidence="1 2">
    <name type="scientific">Clavelina lepadiformis</name>
    <name type="common">Light-bulb sea squirt</name>
    <name type="synonym">Ascidia lepadiformis</name>
    <dbReference type="NCBI Taxonomy" id="159417"/>
    <lineage>
        <taxon>Eukaryota</taxon>
        <taxon>Metazoa</taxon>
        <taxon>Chordata</taxon>
        <taxon>Tunicata</taxon>
        <taxon>Ascidiacea</taxon>
        <taxon>Aplousobranchia</taxon>
        <taxon>Clavelinidae</taxon>
        <taxon>Clavelina</taxon>
    </lineage>
</organism>
<dbReference type="EMBL" id="CAWYQH010000106">
    <property type="protein sequence ID" value="CAK8687765.1"/>
    <property type="molecule type" value="Genomic_DNA"/>
</dbReference>
<accession>A0ABP0GC83</accession>
<comment type="caution">
    <text evidence="1">The sequence shown here is derived from an EMBL/GenBank/DDBJ whole genome shotgun (WGS) entry which is preliminary data.</text>
</comment>
<gene>
    <name evidence="1" type="ORF">CVLEPA_LOCUS19831</name>
</gene>
<evidence type="ECO:0000313" key="2">
    <source>
        <dbReference type="Proteomes" id="UP001642483"/>
    </source>
</evidence>
<reference evidence="1 2" key="1">
    <citation type="submission" date="2024-02" db="EMBL/GenBank/DDBJ databases">
        <authorList>
            <person name="Daric V."/>
            <person name="Darras S."/>
        </authorList>
    </citation>
    <scope>NUCLEOTIDE SEQUENCE [LARGE SCALE GENOMIC DNA]</scope>
</reference>
<protein>
    <submittedName>
        <fullName evidence="1">Uncharacterized protein</fullName>
    </submittedName>
</protein>
<name>A0ABP0GC83_CLALP</name>
<sequence>MDCHQKSVPIQESPSFNWEEVLNNFKIFLMGHDGGAHDEWIARDGVVLIRNIINDCQFKDFQSISIETYKEKHVQKLQKENKTLSTFISHSNAMTSFLNFSIMKKLPLSFNVGEALLNLKNRRASYRKFLKKSLKVIELKGLIDLCDFYLLE</sequence>
<keyword evidence="2" id="KW-1185">Reference proteome</keyword>
<evidence type="ECO:0000313" key="1">
    <source>
        <dbReference type="EMBL" id="CAK8687765.1"/>
    </source>
</evidence>